<reference evidence="1 2" key="1">
    <citation type="journal article" date="2012" name="Stand. Genomic Sci.">
        <title>Complete genome sequence of the sulfur compounds oxidizing chemolithoautotroph Sulfuricurvum kujiense type strain (YK-1(T)).</title>
        <authorList>
            <person name="Han C."/>
            <person name="Kotsyurbenko O."/>
            <person name="Chertkov O."/>
            <person name="Held B."/>
            <person name="Lapidus A."/>
            <person name="Nolan M."/>
            <person name="Lucas S."/>
            <person name="Hammon N."/>
            <person name="Deshpande S."/>
            <person name="Cheng J.F."/>
            <person name="Tapia R."/>
            <person name="Goodwin L.A."/>
            <person name="Pitluck S."/>
            <person name="Liolios K."/>
            <person name="Pagani I."/>
            <person name="Ivanova N."/>
            <person name="Mavromatis K."/>
            <person name="Mikhailova N."/>
            <person name="Pati A."/>
            <person name="Chen A."/>
            <person name="Palaniappan K."/>
            <person name="Land M."/>
            <person name="Hauser L."/>
            <person name="Chang Y.J."/>
            <person name="Jeffries C.D."/>
            <person name="Brambilla E.M."/>
            <person name="Rohde M."/>
            <person name="Spring S."/>
            <person name="Sikorski J."/>
            <person name="Goker M."/>
            <person name="Woyke T."/>
            <person name="Bristow J."/>
            <person name="Eisen J.A."/>
            <person name="Markowitz V."/>
            <person name="Hugenholtz P."/>
            <person name="Kyrpides N.C."/>
            <person name="Klenk H.P."/>
            <person name="Detter J.C."/>
        </authorList>
    </citation>
    <scope>NUCLEOTIDE SEQUENCE [LARGE SCALE GENOMIC DNA]</scope>
    <source>
        <strain evidence="2">ATCC BAA-921 / DSM 16994 / JCM 11577 / YK-1</strain>
    </source>
</reference>
<evidence type="ECO:0000313" key="2">
    <source>
        <dbReference type="Proteomes" id="UP000008721"/>
    </source>
</evidence>
<gene>
    <name evidence="1" type="ordered locus">Sulku_1326</name>
</gene>
<name>E4TY69_SULKY</name>
<evidence type="ECO:0000313" key="1">
    <source>
        <dbReference type="EMBL" id="ADR33989.1"/>
    </source>
</evidence>
<keyword evidence="2" id="KW-1185">Reference proteome</keyword>
<dbReference type="EMBL" id="CP002355">
    <property type="protein sequence ID" value="ADR33989.1"/>
    <property type="molecule type" value="Genomic_DNA"/>
</dbReference>
<dbReference type="eggNOG" id="ENOG5032N4I">
    <property type="taxonomic scope" value="Bacteria"/>
</dbReference>
<proteinExistence type="predicted"/>
<protein>
    <submittedName>
        <fullName evidence="1">Uncharacterized protein</fullName>
    </submittedName>
</protein>
<accession>E4TY69</accession>
<dbReference type="STRING" id="709032.Sulku_1326"/>
<dbReference type="AlphaFoldDB" id="E4TY69"/>
<organism evidence="1 2">
    <name type="scientific">Sulfuricurvum kujiense (strain ATCC BAA-921 / DSM 16994 / JCM 11577 / YK-1)</name>
    <dbReference type="NCBI Taxonomy" id="709032"/>
    <lineage>
        <taxon>Bacteria</taxon>
        <taxon>Pseudomonadati</taxon>
        <taxon>Campylobacterota</taxon>
        <taxon>Epsilonproteobacteria</taxon>
        <taxon>Campylobacterales</taxon>
        <taxon>Sulfurimonadaceae</taxon>
        <taxon>Sulfuricurvum</taxon>
    </lineage>
</organism>
<dbReference type="OrthoDB" id="5334906at2"/>
<dbReference type="KEGG" id="sku:Sulku_1326"/>
<dbReference type="Proteomes" id="UP000008721">
    <property type="component" value="Chromosome"/>
</dbReference>
<dbReference type="RefSeq" id="WP_013460186.1">
    <property type="nucleotide sequence ID" value="NC_014762.1"/>
</dbReference>
<dbReference type="HOGENOM" id="CLU_203337_0_0_7"/>
<sequence length="68" mass="8193">MESTKEQLIADIENLLNRYGEIKPTHINPELLQFMDRQTLLSIIESILRQQEKTNESNIEWLEQFKQY</sequence>